<comment type="caution">
    <text evidence="1">The sequence shown here is derived from an EMBL/GenBank/DDBJ whole genome shotgun (WGS) entry which is preliminary data.</text>
</comment>
<evidence type="ECO:0000313" key="2">
    <source>
        <dbReference type="Proteomes" id="UP000188613"/>
    </source>
</evidence>
<dbReference type="PANTHER" id="PTHR40053">
    <property type="entry name" value="SPORULATION-CONTROL PROTEIN SPO0M"/>
    <property type="match status" value="1"/>
</dbReference>
<sequence length="134" mass="15485">MWTKFISSIGLESVKVDTILHDKQAALGDTVKGEVLILGRQTEKSIEKVKVLLYLQYEEVHPDSDFSWHDKHFEEVTLNVGRNLTEGEEERIPFSIKIPEEGPKTDEKHKWILQTQVVIPQAFDPKDEDELIIM</sequence>
<dbReference type="PANTHER" id="PTHR40053:SF1">
    <property type="entry name" value="SPORULATION-CONTROL PROTEIN SPO0M"/>
    <property type="match status" value="1"/>
</dbReference>
<evidence type="ECO:0000313" key="1">
    <source>
        <dbReference type="EMBL" id="OMP66933.1"/>
    </source>
</evidence>
<gene>
    <name evidence="1" type="ORF">BTO28_10015</name>
</gene>
<dbReference type="RefSeq" id="WP_076765838.1">
    <property type="nucleotide sequence ID" value="NZ_MSFI01000014.1"/>
</dbReference>
<dbReference type="Proteomes" id="UP000188613">
    <property type="component" value="Unassembled WGS sequence"/>
</dbReference>
<dbReference type="OrthoDB" id="2402463at2"/>
<dbReference type="EMBL" id="MSFI01000014">
    <property type="protein sequence ID" value="OMP66933.1"/>
    <property type="molecule type" value="Genomic_DNA"/>
</dbReference>
<organism evidence="1 2">
    <name type="scientific">Domibacillus epiphyticus</name>
    <dbReference type="NCBI Taxonomy" id="1714355"/>
    <lineage>
        <taxon>Bacteria</taxon>
        <taxon>Bacillati</taxon>
        <taxon>Bacillota</taxon>
        <taxon>Bacilli</taxon>
        <taxon>Bacillales</taxon>
        <taxon>Bacillaceae</taxon>
        <taxon>Domibacillus</taxon>
    </lineage>
</organism>
<dbReference type="Pfam" id="PF07070">
    <property type="entry name" value="Spo0M"/>
    <property type="match status" value="1"/>
</dbReference>
<dbReference type="STRING" id="1714355.BTO28_10015"/>
<evidence type="ECO:0008006" key="3">
    <source>
        <dbReference type="Google" id="ProtNLM"/>
    </source>
</evidence>
<dbReference type="AlphaFoldDB" id="A0A1V2A7E5"/>
<proteinExistence type="predicted"/>
<dbReference type="InterPro" id="IPR009776">
    <property type="entry name" value="Spore_0_M"/>
</dbReference>
<name>A0A1V2A7E5_9BACI</name>
<protein>
    <recommendedName>
        <fullName evidence="3">Stage 0 sporulation protein M</fullName>
    </recommendedName>
</protein>
<accession>A0A1V2A7E5</accession>
<reference evidence="1 2" key="1">
    <citation type="submission" date="2016-12" db="EMBL/GenBank/DDBJ databases">
        <title>Domibacillus sp. SAB 38T whole genome sequencing.</title>
        <authorList>
            <person name="Verma A."/>
            <person name="Ojha A.K."/>
            <person name="Krishnamurthi S."/>
        </authorList>
    </citation>
    <scope>NUCLEOTIDE SEQUENCE [LARGE SCALE GENOMIC DNA]</scope>
    <source>
        <strain evidence="1 2">SAB 38</strain>
    </source>
</reference>
<keyword evidence="2" id="KW-1185">Reference proteome</keyword>